<evidence type="ECO:0000313" key="4">
    <source>
        <dbReference type="Proteomes" id="UP001550210"/>
    </source>
</evidence>
<evidence type="ECO:0000313" key="3">
    <source>
        <dbReference type="EMBL" id="MET9845814.1"/>
    </source>
</evidence>
<accession>A0ABV2UW79</accession>
<dbReference type="Pfam" id="PF00723">
    <property type="entry name" value="Glyco_hydro_15"/>
    <property type="match status" value="1"/>
</dbReference>
<name>A0ABV2UW79_9ACTN</name>
<dbReference type="PANTHER" id="PTHR31616:SF0">
    <property type="entry name" value="GLUCAN 1,4-ALPHA-GLUCOSIDASE"/>
    <property type="match status" value="1"/>
</dbReference>
<dbReference type="SUPFAM" id="SSF48208">
    <property type="entry name" value="Six-hairpin glycosidases"/>
    <property type="match status" value="1"/>
</dbReference>
<evidence type="ECO:0000259" key="1">
    <source>
        <dbReference type="Pfam" id="PF00723"/>
    </source>
</evidence>
<organism evidence="3 4">
    <name type="scientific">Streptomyces ossamyceticus</name>
    <dbReference type="NCBI Taxonomy" id="249581"/>
    <lineage>
        <taxon>Bacteria</taxon>
        <taxon>Bacillati</taxon>
        <taxon>Actinomycetota</taxon>
        <taxon>Actinomycetes</taxon>
        <taxon>Kitasatosporales</taxon>
        <taxon>Streptomycetaceae</taxon>
        <taxon>Streptomyces</taxon>
    </lineage>
</organism>
<dbReference type="EMBL" id="JBEXPZ010000017">
    <property type="protein sequence ID" value="MET9845814.1"/>
    <property type="molecule type" value="Genomic_DNA"/>
</dbReference>
<feature type="domain" description="Trehalase-like N-terminal" evidence="2">
    <location>
        <begin position="13"/>
        <end position="192"/>
    </location>
</feature>
<keyword evidence="3" id="KW-0378">Hydrolase</keyword>
<dbReference type="InterPro" id="IPR008928">
    <property type="entry name" value="6-hairpin_glycosidase_sf"/>
</dbReference>
<proteinExistence type="predicted"/>
<dbReference type="InterPro" id="IPR011613">
    <property type="entry name" value="GH15-like"/>
</dbReference>
<comment type="caution">
    <text evidence="3">The sequence shown here is derived from an EMBL/GenBank/DDBJ whole genome shotgun (WGS) entry which is preliminary data.</text>
</comment>
<dbReference type="RefSeq" id="WP_355396949.1">
    <property type="nucleotide sequence ID" value="NZ_JBEGHN010000001.1"/>
</dbReference>
<protein>
    <submittedName>
        <fullName evidence="3">Glycoside hydrolase family 15 protein</fullName>
    </submittedName>
</protein>
<dbReference type="Proteomes" id="UP001550210">
    <property type="component" value="Unassembled WGS sequence"/>
</dbReference>
<dbReference type="GO" id="GO:0016787">
    <property type="term" value="F:hydrolase activity"/>
    <property type="evidence" value="ECO:0007669"/>
    <property type="project" value="UniProtKB-KW"/>
</dbReference>
<feature type="domain" description="GH15-like" evidence="1">
    <location>
        <begin position="226"/>
        <end position="595"/>
    </location>
</feature>
<gene>
    <name evidence="3" type="ORF">ABZZ21_14760</name>
</gene>
<dbReference type="Pfam" id="PF19291">
    <property type="entry name" value="TREH_N"/>
    <property type="match status" value="1"/>
</dbReference>
<dbReference type="Gene3D" id="1.50.10.10">
    <property type="match status" value="1"/>
</dbReference>
<sequence>MPGHAPGARSGPSAIEDYALIGDLLTAGLVARDGSIDWLCLPRFDSPACFAALLGDEDNGRWRVAPADEAGAVARRRYRDDTLILETEWETPSGRALVTDFMPPRGEDAPCVVRIVEGLSGIVDMRMELRLRFDYGRVLPWMRHKDGQLTGIAGPDAVWLGTPVRLTAHGTSHRAAFRVTPGERVPFVLVWRPSHLPAPDPVDAFDALAATDTYWRLWLRRLTYDGPYRDAVARSLITLKALTYEPTGGIVAAPTTSLPEELGGVRNWDYRYCWLRDAGMALEALLRSGFTAEADAWRGWLARALAGRPEDAQIMYGIAGERRLTEWEADWLPGYEGSRPVRIGNAAAAQRQLDVPGEVMETIHLSIGCGLRPRRHLVDLQTVLLDHLEQAWTLPDQGLWEMRGTPRHYTHSKVMCWVAFDRAVRLAEGHDRPGPVEHWRRIRDRIHREVCERAFDPDRGTFTQSYGSRELDAALLQIPQTGFLPPDDPRVVGTVEAVRRELLVDGLVARYSAGGPDSPDGLTGGEGAFLACSFWLADALLSIGREDEARALYERLLDLRNDVGLLAEEYDPRARRQLGNFPQAFTHVPLIRVAYELDRHAPHARRGHPEAPPDPGEG</sequence>
<dbReference type="InterPro" id="IPR012341">
    <property type="entry name" value="6hp_glycosidase-like_sf"/>
</dbReference>
<evidence type="ECO:0000259" key="2">
    <source>
        <dbReference type="Pfam" id="PF19291"/>
    </source>
</evidence>
<dbReference type="InterPro" id="IPR045582">
    <property type="entry name" value="Trehalase-like_N"/>
</dbReference>
<reference evidence="3 4" key="1">
    <citation type="submission" date="2024-06" db="EMBL/GenBank/DDBJ databases">
        <title>The Natural Products Discovery Center: Release of the First 8490 Sequenced Strains for Exploring Actinobacteria Biosynthetic Diversity.</title>
        <authorList>
            <person name="Kalkreuter E."/>
            <person name="Kautsar S.A."/>
            <person name="Yang D."/>
            <person name="Bader C.D."/>
            <person name="Teijaro C.N."/>
            <person name="Fluegel L."/>
            <person name="Davis C.M."/>
            <person name="Simpson J.R."/>
            <person name="Lauterbach L."/>
            <person name="Steele A.D."/>
            <person name="Gui C."/>
            <person name="Meng S."/>
            <person name="Li G."/>
            <person name="Viehrig K."/>
            <person name="Ye F."/>
            <person name="Su P."/>
            <person name="Kiefer A.F."/>
            <person name="Nichols A."/>
            <person name="Cepeda A.J."/>
            <person name="Yan W."/>
            <person name="Fan B."/>
            <person name="Jiang Y."/>
            <person name="Adhikari A."/>
            <person name="Zheng C.-J."/>
            <person name="Schuster L."/>
            <person name="Cowan T.M."/>
            <person name="Smanski M.J."/>
            <person name="Chevrette M.G."/>
            <person name="De Carvalho L.P.S."/>
            <person name="Shen B."/>
        </authorList>
    </citation>
    <scope>NUCLEOTIDE SEQUENCE [LARGE SCALE GENOMIC DNA]</scope>
    <source>
        <strain evidence="3 4">NPDC006434</strain>
    </source>
</reference>
<dbReference type="PANTHER" id="PTHR31616">
    <property type="entry name" value="TREHALASE"/>
    <property type="match status" value="1"/>
</dbReference>
<keyword evidence="4" id="KW-1185">Reference proteome</keyword>